<dbReference type="InterPro" id="IPR015421">
    <property type="entry name" value="PyrdxlP-dep_Trfase_major"/>
</dbReference>
<protein>
    <submittedName>
        <fullName evidence="3">Cysteine desulfurase</fullName>
    </submittedName>
</protein>
<evidence type="ECO:0000313" key="3">
    <source>
        <dbReference type="EMBL" id="GGE07976.1"/>
    </source>
</evidence>
<evidence type="ECO:0000256" key="1">
    <source>
        <dbReference type="ARBA" id="ARBA00022898"/>
    </source>
</evidence>
<dbReference type="RefSeq" id="WP_182498033.1">
    <property type="nucleotide sequence ID" value="NZ_BMKM01000001.1"/>
</dbReference>
<reference evidence="3" key="2">
    <citation type="submission" date="2020-09" db="EMBL/GenBank/DDBJ databases">
        <authorList>
            <person name="Sun Q."/>
            <person name="Zhou Y."/>
        </authorList>
    </citation>
    <scope>NUCLEOTIDE SEQUENCE</scope>
    <source>
        <strain evidence="3">CGMCC 1.15966</strain>
    </source>
</reference>
<feature type="domain" description="Aminotransferase class V" evidence="2">
    <location>
        <begin position="55"/>
        <end position="314"/>
    </location>
</feature>
<evidence type="ECO:0000313" key="4">
    <source>
        <dbReference type="Proteomes" id="UP000614460"/>
    </source>
</evidence>
<sequence length="359" mass="41319">MNFKEHFNLPDDLIYLNTPGNGLLPKETLAWRQKWEQDFFEIKSNLRDEQPEFIYSVKETVADFFHSKPENTYLTPNFSFAFATLLDLLPEQLTYLVLEDEYPSLQYPLVNRKLKFFSIPVSAKLEETILNGIEQHKPDVLVLSLVQYISGLMIDLDFIKNLKKSHPNLLIIADGTQYLGVAPFDFQESGIDALAGSGYKWLLSGFGNGFILLSDQLKLMLEDLKSDVPLPQVAMWKNKKILDTFFEPGHQDTLSHGTLQSSLRFLKKQGLQNIQDHIKVLSDEAYKLLLERDLILPYIAERNIRSSLINVQIPQELYPNLMNMGIKCFPRGTGIRIGIHLYNDLKDIHNFVNIIESLR</sequence>
<dbReference type="AlphaFoldDB" id="A0A8H9KU92"/>
<dbReference type="InterPro" id="IPR000192">
    <property type="entry name" value="Aminotrans_V_dom"/>
</dbReference>
<dbReference type="EMBL" id="BMKM01000001">
    <property type="protein sequence ID" value="GGE07976.1"/>
    <property type="molecule type" value="Genomic_DNA"/>
</dbReference>
<accession>A0A8H9KU92</accession>
<gene>
    <name evidence="3" type="ORF">GCM10011516_02140</name>
</gene>
<dbReference type="InterPro" id="IPR015422">
    <property type="entry name" value="PyrdxlP-dep_Trfase_small"/>
</dbReference>
<name>A0A8H9KU92_9SPHI</name>
<comment type="caution">
    <text evidence="3">The sequence shown here is derived from an EMBL/GenBank/DDBJ whole genome shotgun (WGS) entry which is preliminary data.</text>
</comment>
<dbReference type="Gene3D" id="3.90.1150.10">
    <property type="entry name" value="Aspartate Aminotransferase, domain 1"/>
    <property type="match status" value="1"/>
</dbReference>
<dbReference type="Pfam" id="PF00266">
    <property type="entry name" value="Aminotran_5"/>
    <property type="match status" value="1"/>
</dbReference>
<keyword evidence="1" id="KW-0663">Pyridoxal phosphate</keyword>
<dbReference type="Proteomes" id="UP000614460">
    <property type="component" value="Unassembled WGS sequence"/>
</dbReference>
<dbReference type="PANTHER" id="PTHR43092">
    <property type="entry name" value="L-CYSTEINE DESULFHYDRASE"/>
    <property type="match status" value="1"/>
</dbReference>
<evidence type="ECO:0000259" key="2">
    <source>
        <dbReference type="Pfam" id="PF00266"/>
    </source>
</evidence>
<dbReference type="PANTHER" id="PTHR43092:SF2">
    <property type="entry name" value="HERCYNYLCYSTEINE SULFOXIDE LYASE"/>
    <property type="match status" value="1"/>
</dbReference>
<reference evidence="3" key="1">
    <citation type="journal article" date="2014" name="Int. J. Syst. Evol. Microbiol.">
        <title>Complete genome sequence of Corynebacterium casei LMG S-19264T (=DSM 44701T), isolated from a smear-ripened cheese.</title>
        <authorList>
            <consortium name="US DOE Joint Genome Institute (JGI-PGF)"/>
            <person name="Walter F."/>
            <person name="Albersmeier A."/>
            <person name="Kalinowski J."/>
            <person name="Ruckert C."/>
        </authorList>
    </citation>
    <scope>NUCLEOTIDE SEQUENCE</scope>
    <source>
        <strain evidence="3">CGMCC 1.15966</strain>
    </source>
</reference>
<keyword evidence="4" id="KW-1185">Reference proteome</keyword>
<dbReference type="SUPFAM" id="SSF53383">
    <property type="entry name" value="PLP-dependent transferases"/>
    <property type="match status" value="1"/>
</dbReference>
<dbReference type="InterPro" id="IPR015424">
    <property type="entry name" value="PyrdxlP-dep_Trfase"/>
</dbReference>
<proteinExistence type="predicted"/>
<dbReference type="Gene3D" id="3.40.640.10">
    <property type="entry name" value="Type I PLP-dependent aspartate aminotransferase-like (Major domain)"/>
    <property type="match status" value="1"/>
</dbReference>
<organism evidence="3 4">
    <name type="scientific">Sphingobacterium cellulitidis</name>
    <dbReference type="NCBI Taxonomy" id="1768011"/>
    <lineage>
        <taxon>Bacteria</taxon>
        <taxon>Pseudomonadati</taxon>
        <taxon>Bacteroidota</taxon>
        <taxon>Sphingobacteriia</taxon>
        <taxon>Sphingobacteriales</taxon>
        <taxon>Sphingobacteriaceae</taxon>
        <taxon>Sphingobacterium</taxon>
    </lineage>
</organism>